<proteinExistence type="predicted"/>
<dbReference type="Proteomes" id="UP001228504">
    <property type="component" value="Unassembled WGS sequence"/>
</dbReference>
<evidence type="ECO:0000313" key="3">
    <source>
        <dbReference type="Proteomes" id="UP001228504"/>
    </source>
</evidence>
<reference evidence="2 3" key="1">
    <citation type="submission" date="2023-07" db="EMBL/GenBank/DDBJ databases">
        <title>Genomic Encyclopedia of Type Strains, Phase IV (KMG-IV): sequencing the most valuable type-strain genomes for metagenomic binning, comparative biology and taxonomic classification.</title>
        <authorList>
            <person name="Goeker M."/>
        </authorList>
    </citation>
    <scope>NUCLEOTIDE SEQUENCE [LARGE SCALE GENOMIC DNA]</scope>
    <source>
        <strain evidence="2 3">DSM 20694</strain>
    </source>
</reference>
<protein>
    <submittedName>
        <fullName evidence="2">Stage III sporulation protein AB</fullName>
    </submittedName>
</protein>
<name>A0ABT9USH3_9FIRM</name>
<dbReference type="InterPro" id="IPR014198">
    <property type="entry name" value="Spore_III_AB"/>
</dbReference>
<keyword evidence="1" id="KW-0472">Membrane</keyword>
<dbReference type="Pfam" id="PF09548">
    <property type="entry name" value="Spore_III_AB"/>
    <property type="match status" value="1"/>
</dbReference>
<sequence length="171" mass="19639">MLKLIILIIVFLAFSYGGYAYGEKFNNRYKNLKEILKSILLLQNEIVYNMTPLPEALNSIGTKCRTPIKELFLNSSKVLLEGKEDSVYHAFKIIYEKENNIYLNKEDERVLGDFLKSLGELGVYGQEKMFNLVIANLNINIKEAETIANKNIKLYRYLGVCIGAMIIIFLL</sequence>
<comment type="caution">
    <text evidence="2">The sequence shown here is derived from an EMBL/GenBank/DDBJ whole genome shotgun (WGS) entry which is preliminary data.</text>
</comment>
<gene>
    <name evidence="2" type="ORF">J2S18_001198</name>
</gene>
<evidence type="ECO:0000313" key="2">
    <source>
        <dbReference type="EMBL" id="MDQ0149268.1"/>
    </source>
</evidence>
<dbReference type="NCBIfam" id="TIGR02833">
    <property type="entry name" value="spore_III_AB"/>
    <property type="match status" value="1"/>
</dbReference>
<keyword evidence="1" id="KW-0812">Transmembrane</keyword>
<evidence type="ECO:0000256" key="1">
    <source>
        <dbReference type="SAM" id="Phobius"/>
    </source>
</evidence>
<dbReference type="RefSeq" id="WP_307484478.1">
    <property type="nucleotide sequence ID" value="NZ_JAUSUF010000002.1"/>
</dbReference>
<keyword evidence="3" id="KW-1185">Reference proteome</keyword>
<keyword evidence="1" id="KW-1133">Transmembrane helix</keyword>
<dbReference type="PIRSF" id="PIRSF021435">
    <property type="entry name" value="SpoIIIAB"/>
    <property type="match status" value="1"/>
</dbReference>
<organism evidence="2 3">
    <name type="scientific">Eubacterium multiforme</name>
    <dbReference type="NCBI Taxonomy" id="83339"/>
    <lineage>
        <taxon>Bacteria</taxon>
        <taxon>Bacillati</taxon>
        <taxon>Bacillota</taxon>
        <taxon>Clostridia</taxon>
        <taxon>Eubacteriales</taxon>
        <taxon>Eubacteriaceae</taxon>
        <taxon>Eubacterium</taxon>
    </lineage>
</organism>
<feature type="transmembrane region" description="Helical" evidence="1">
    <location>
        <begin position="154"/>
        <end position="170"/>
    </location>
</feature>
<accession>A0ABT9USH3</accession>
<dbReference type="EMBL" id="JAUSUF010000002">
    <property type="protein sequence ID" value="MDQ0149268.1"/>
    <property type="molecule type" value="Genomic_DNA"/>
</dbReference>